<evidence type="ECO:0000256" key="11">
    <source>
        <dbReference type="ARBA" id="ARBA00023180"/>
    </source>
</evidence>
<dbReference type="EMBL" id="HBHW01032587">
    <property type="protein sequence ID" value="CAE0057068.1"/>
    <property type="molecule type" value="Transcribed_RNA"/>
</dbReference>
<keyword evidence="8 16" id="KW-1133">Transmembrane helix</keyword>
<feature type="transmembrane region" description="Helical" evidence="16">
    <location>
        <begin position="107"/>
        <end position="131"/>
    </location>
</feature>
<dbReference type="EMBL" id="HBHW01032594">
    <property type="protein sequence ID" value="CAE0057075.1"/>
    <property type="molecule type" value="Transcribed_RNA"/>
</dbReference>
<proteinExistence type="inferred from homology"/>
<feature type="transmembrane region" description="Helical" evidence="16">
    <location>
        <begin position="459"/>
        <end position="479"/>
    </location>
</feature>
<feature type="transmembrane region" description="Helical" evidence="16">
    <location>
        <begin position="1201"/>
        <end position="1224"/>
    </location>
</feature>
<evidence type="ECO:0000256" key="15">
    <source>
        <dbReference type="SAM" id="MobiDB-lite"/>
    </source>
</evidence>
<evidence type="ECO:0000313" key="33">
    <source>
        <dbReference type="EMBL" id="CAE0057080.1"/>
    </source>
</evidence>
<evidence type="ECO:0000256" key="10">
    <source>
        <dbReference type="ARBA" id="ARBA00023136"/>
    </source>
</evidence>
<evidence type="ECO:0000256" key="1">
    <source>
        <dbReference type="ARBA" id="ARBA00004141"/>
    </source>
</evidence>
<evidence type="ECO:0000313" key="22">
    <source>
        <dbReference type="EMBL" id="CAE0057067.1"/>
    </source>
</evidence>
<evidence type="ECO:0000256" key="9">
    <source>
        <dbReference type="ARBA" id="ARBA00023065"/>
    </source>
</evidence>
<comment type="similarity">
    <text evidence="14">Belongs to the calcium channel alpha-1 subunit (TC 1.A.1.11) family.</text>
</comment>
<comment type="subcellular location">
    <subcellularLocation>
        <location evidence="1 14">Membrane</location>
        <topology evidence="1 14">Multi-pass membrane protein</topology>
    </subcellularLocation>
</comment>
<feature type="transmembrane region" description="Helical" evidence="16">
    <location>
        <begin position="1307"/>
        <end position="1330"/>
    </location>
</feature>
<feature type="transmembrane region" description="Helical" evidence="16">
    <location>
        <begin position="565"/>
        <end position="598"/>
    </location>
</feature>
<feature type="binding site" evidence="13">
    <location>
        <position position="1058"/>
    </location>
    <ligand>
        <name>Ca(2+)</name>
        <dbReference type="ChEBI" id="CHEBI:29108"/>
    </ligand>
</feature>
<feature type="transmembrane region" description="Helical" evidence="16">
    <location>
        <begin position="244"/>
        <end position="267"/>
    </location>
</feature>
<dbReference type="GO" id="GO:0098703">
    <property type="term" value="P:calcium ion import across plasma membrane"/>
    <property type="evidence" value="ECO:0007669"/>
    <property type="project" value="TreeGrafter"/>
</dbReference>
<feature type="domain" description="Ion transport" evidence="17">
    <location>
        <begin position="111"/>
        <end position="396"/>
    </location>
</feature>
<protein>
    <recommendedName>
        <fullName evidence="17">Ion transport domain-containing protein</fullName>
    </recommendedName>
</protein>
<dbReference type="InterPro" id="IPR050599">
    <property type="entry name" value="VDCC_alpha-1_subunit"/>
</dbReference>
<evidence type="ECO:0000256" key="6">
    <source>
        <dbReference type="ARBA" id="ARBA00022837"/>
    </source>
</evidence>
<feature type="region of interest" description="Disordered" evidence="15">
    <location>
        <begin position="1584"/>
        <end position="1619"/>
    </location>
</feature>
<dbReference type="Gene3D" id="1.10.287.70">
    <property type="match status" value="4"/>
</dbReference>
<dbReference type="GO" id="GO:0008331">
    <property type="term" value="F:high voltage-gated calcium channel activity"/>
    <property type="evidence" value="ECO:0007669"/>
    <property type="project" value="TreeGrafter"/>
</dbReference>
<dbReference type="EMBL" id="HBHW01032597">
    <property type="protein sequence ID" value="CAE0057078.1"/>
    <property type="molecule type" value="Transcribed_RNA"/>
</dbReference>
<keyword evidence="7 14" id="KW-0851">Voltage-gated channel</keyword>
<reference evidence="29" key="1">
    <citation type="submission" date="2021-01" db="EMBL/GenBank/DDBJ databases">
        <authorList>
            <person name="Corre E."/>
            <person name="Pelletier E."/>
            <person name="Niang G."/>
            <person name="Scheremetjew M."/>
            <person name="Finn R."/>
            <person name="Kale V."/>
            <person name="Holt S."/>
            <person name="Cochrane G."/>
            <person name="Meng A."/>
            <person name="Brown T."/>
            <person name="Cohen L."/>
        </authorList>
    </citation>
    <scope>NUCLEOTIDE SEQUENCE</scope>
    <source>
        <strain evidence="29">CCMP 769</strain>
    </source>
</reference>
<feature type="transmembrane region" description="Helical" evidence="16">
    <location>
        <begin position="524"/>
        <end position="544"/>
    </location>
</feature>
<dbReference type="EMBL" id="HBHW01032591">
    <property type="protein sequence ID" value="CAE0057072.1"/>
    <property type="molecule type" value="Transcribed_RNA"/>
</dbReference>
<dbReference type="EMBL" id="HBHW01032589">
    <property type="protein sequence ID" value="CAE0057070.1"/>
    <property type="molecule type" value="Transcribed_RNA"/>
</dbReference>
<keyword evidence="6 13" id="KW-0106">Calcium</keyword>
<dbReference type="EMBL" id="HBHW01032584">
    <property type="protein sequence ID" value="CAE0057065.1"/>
    <property type="molecule type" value="Transcribed_RNA"/>
</dbReference>
<evidence type="ECO:0000256" key="13">
    <source>
        <dbReference type="PIRSR" id="PIRSR602077-1"/>
    </source>
</evidence>
<feature type="transmembrane region" description="Helical" evidence="16">
    <location>
        <begin position="886"/>
        <end position="909"/>
    </location>
</feature>
<dbReference type="EMBL" id="HBHW01032599">
    <property type="protein sequence ID" value="CAE0057080.1"/>
    <property type="molecule type" value="Transcribed_RNA"/>
</dbReference>
<dbReference type="EMBL" id="HBHW01032598">
    <property type="protein sequence ID" value="CAE0057079.1"/>
    <property type="molecule type" value="Transcribed_RNA"/>
</dbReference>
<feature type="transmembrane region" description="Helical" evidence="16">
    <location>
        <begin position="817"/>
        <end position="836"/>
    </location>
</feature>
<feature type="transmembrane region" description="Helical" evidence="16">
    <location>
        <begin position="1236"/>
        <end position="1259"/>
    </location>
</feature>
<evidence type="ECO:0000313" key="30">
    <source>
        <dbReference type="EMBL" id="CAE0057077.1"/>
    </source>
</evidence>
<dbReference type="Pfam" id="PF00520">
    <property type="entry name" value="Ion_trans"/>
    <property type="match status" value="4"/>
</dbReference>
<dbReference type="EMBL" id="HBHW01032585">
    <property type="protein sequence ID" value="CAE0057066.1"/>
    <property type="molecule type" value="Transcribed_RNA"/>
</dbReference>
<dbReference type="PANTHER" id="PTHR45628:SF7">
    <property type="entry name" value="VOLTAGE-DEPENDENT CALCIUM CHANNEL TYPE A SUBUNIT ALPHA-1"/>
    <property type="match status" value="1"/>
</dbReference>
<dbReference type="EMBL" id="HBHW01032593">
    <property type="protein sequence ID" value="CAE0057074.1"/>
    <property type="molecule type" value="Transcribed_RNA"/>
</dbReference>
<feature type="domain" description="Ion transport" evidence="17">
    <location>
        <begin position="1173"/>
        <end position="1420"/>
    </location>
</feature>
<keyword evidence="2" id="KW-0813">Transport</keyword>
<accession>A0A7S3EIK6</accession>
<feature type="domain" description="Ion transport" evidence="17">
    <location>
        <begin position="815"/>
        <end position="1119"/>
    </location>
</feature>
<evidence type="ECO:0000313" key="31">
    <source>
        <dbReference type="EMBL" id="CAE0057078.1"/>
    </source>
</evidence>
<evidence type="ECO:0000313" key="25">
    <source>
        <dbReference type="EMBL" id="CAE0057070.1"/>
    </source>
</evidence>
<evidence type="ECO:0000313" key="26">
    <source>
        <dbReference type="EMBL" id="CAE0057072.1"/>
    </source>
</evidence>
<dbReference type="GO" id="GO:0005891">
    <property type="term" value="C:voltage-gated calcium channel complex"/>
    <property type="evidence" value="ECO:0007669"/>
    <property type="project" value="InterPro"/>
</dbReference>
<evidence type="ECO:0000256" key="5">
    <source>
        <dbReference type="ARBA" id="ARBA00022692"/>
    </source>
</evidence>
<feature type="transmembrane region" description="Helical" evidence="16">
    <location>
        <begin position="665"/>
        <end position="687"/>
    </location>
</feature>
<gene>
    <name evidence="18" type="ORF">RMAR00112_LOCUS25109</name>
    <name evidence="19" type="ORF">RMAR00112_LOCUS25110</name>
    <name evidence="20" type="ORF">RMAR00112_LOCUS25111</name>
    <name evidence="21" type="ORF">RMAR00112_LOCUS25112</name>
    <name evidence="22" type="ORF">RMAR00112_LOCUS25113</name>
    <name evidence="23" type="ORF">RMAR00112_LOCUS25114</name>
    <name evidence="24" type="ORF">RMAR00112_LOCUS25115</name>
    <name evidence="25" type="ORF">RMAR00112_LOCUS25116</name>
    <name evidence="26" type="ORF">RMAR00112_LOCUS25118</name>
    <name evidence="27" type="ORF">RMAR00112_LOCUS25120</name>
    <name evidence="28" type="ORF">RMAR00112_LOCUS25121</name>
    <name evidence="29" type="ORF">RMAR00112_LOCUS25122</name>
    <name evidence="30" type="ORF">RMAR00112_LOCUS25123</name>
    <name evidence="31" type="ORF">RMAR00112_LOCUS25124</name>
    <name evidence="32" type="ORF">RMAR00112_LOCUS25125</name>
    <name evidence="33" type="ORF">RMAR00112_LOCUS25126</name>
</gene>
<dbReference type="EMBL" id="HBHW01032595">
    <property type="protein sequence ID" value="CAE0057076.1"/>
    <property type="molecule type" value="Transcribed_RNA"/>
</dbReference>
<keyword evidence="10 16" id="KW-0472">Membrane</keyword>
<evidence type="ECO:0000256" key="2">
    <source>
        <dbReference type="ARBA" id="ARBA00022448"/>
    </source>
</evidence>
<dbReference type="EMBL" id="HBHW01032588">
    <property type="protein sequence ID" value="CAE0057069.1"/>
    <property type="molecule type" value="Transcribed_RNA"/>
</dbReference>
<dbReference type="GO" id="GO:0046872">
    <property type="term" value="F:metal ion binding"/>
    <property type="evidence" value="ECO:0007669"/>
    <property type="project" value="UniProtKB-KW"/>
</dbReference>
<dbReference type="Gene3D" id="1.20.120.350">
    <property type="entry name" value="Voltage-gated potassium channels. Chain C"/>
    <property type="match status" value="4"/>
</dbReference>
<dbReference type="InterPro" id="IPR002077">
    <property type="entry name" value="VDCCAlpha1"/>
</dbReference>
<feature type="transmembrane region" description="Helical" evidence="16">
    <location>
        <begin position="175"/>
        <end position="200"/>
    </location>
</feature>
<evidence type="ECO:0000256" key="7">
    <source>
        <dbReference type="ARBA" id="ARBA00022882"/>
    </source>
</evidence>
<evidence type="ECO:0000256" key="14">
    <source>
        <dbReference type="RuleBase" id="RU003808"/>
    </source>
</evidence>
<evidence type="ECO:0000313" key="29">
    <source>
        <dbReference type="EMBL" id="CAE0057076.1"/>
    </source>
</evidence>
<name>A0A7S3EIK6_9RHOD</name>
<evidence type="ECO:0000313" key="20">
    <source>
        <dbReference type="EMBL" id="CAE0057065.1"/>
    </source>
</evidence>
<feature type="binding site" evidence="13">
    <location>
        <position position="348"/>
    </location>
    <ligand>
        <name>Ca(2+)</name>
        <dbReference type="ChEBI" id="CHEBI:29108"/>
    </ligand>
</feature>
<feature type="domain" description="Ion transport" evidence="17">
    <location>
        <begin position="455"/>
        <end position="696"/>
    </location>
</feature>
<dbReference type="InterPro" id="IPR005821">
    <property type="entry name" value="Ion_trans_dom"/>
</dbReference>
<feature type="transmembrane region" description="Helical" evidence="16">
    <location>
        <begin position="930"/>
        <end position="961"/>
    </location>
</feature>
<organism evidence="29">
    <name type="scientific">Rhodosorus marinus</name>
    <dbReference type="NCBI Taxonomy" id="101924"/>
    <lineage>
        <taxon>Eukaryota</taxon>
        <taxon>Rhodophyta</taxon>
        <taxon>Stylonematophyceae</taxon>
        <taxon>Stylonematales</taxon>
        <taxon>Stylonemataceae</taxon>
        <taxon>Rhodosorus</taxon>
    </lineage>
</organism>
<feature type="transmembrane region" description="Helical" evidence="16">
    <location>
        <begin position="486"/>
        <end position="504"/>
    </location>
</feature>
<feature type="transmembrane region" description="Helical" evidence="16">
    <location>
        <begin position="1087"/>
        <end position="1109"/>
    </location>
</feature>
<dbReference type="Gene3D" id="1.10.238.10">
    <property type="entry name" value="EF-hand"/>
    <property type="match status" value="1"/>
</dbReference>
<dbReference type="PRINTS" id="PR00167">
    <property type="entry name" value="CACHANNEL"/>
</dbReference>
<evidence type="ECO:0000256" key="4">
    <source>
        <dbReference type="ARBA" id="ARBA00022673"/>
    </source>
</evidence>
<keyword evidence="9" id="KW-0406">Ion transport</keyword>
<evidence type="ECO:0000256" key="3">
    <source>
        <dbReference type="ARBA" id="ARBA00022568"/>
    </source>
</evidence>
<keyword evidence="4 14" id="KW-0107">Calcium channel</keyword>
<dbReference type="PANTHER" id="PTHR45628">
    <property type="entry name" value="VOLTAGE-DEPENDENT CALCIUM CHANNEL TYPE A SUBUNIT ALPHA-1"/>
    <property type="match status" value="1"/>
</dbReference>
<evidence type="ECO:0000313" key="32">
    <source>
        <dbReference type="EMBL" id="CAE0057079.1"/>
    </source>
</evidence>
<dbReference type="EMBL" id="HBHW01032583">
    <property type="protein sequence ID" value="CAE0057064.1"/>
    <property type="molecule type" value="Transcribed_RNA"/>
</dbReference>
<keyword evidence="3 14" id="KW-0109">Calcium transport</keyword>
<evidence type="ECO:0000256" key="8">
    <source>
        <dbReference type="ARBA" id="ARBA00022989"/>
    </source>
</evidence>
<feature type="transmembrane region" description="Helical" evidence="16">
    <location>
        <begin position="1388"/>
        <end position="1414"/>
    </location>
</feature>
<evidence type="ECO:0000256" key="12">
    <source>
        <dbReference type="ARBA" id="ARBA00023303"/>
    </source>
</evidence>
<evidence type="ECO:0000313" key="24">
    <source>
        <dbReference type="EMBL" id="CAE0057069.1"/>
    </source>
</evidence>
<dbReference type="InterPro" id="IPR027359">
    <property type="entry name" value="Volt_channel_dom_sf"/>
</dbReference>
<evidence type="ECO:0000313" key="27">
    <source>
        <dbReference type="EMBL" id="CAE0057074.1"/>
    </source>
</evidence>
<evidence type="ECO:0000313" key="19">
    <source>
        <dbReference type="EMBL" id="CAE0057064.1"/>
    </source>
</evidence>
<feature type="binding site" evidence="13">
    <location>
        <position position="650"/>
    </location>
    <ligand>
        <name>Ca(2+)</name>
        <dbReference type="ChEBI" id="CHEBI:29108"/>
    </ligand>
</feature>
<dbReference type="SUPFAM" id="SSF81324">
    <property type="entry name" value="Voltage-gated potassium channels"/>
    <property type="match status" value="4"/>
</dbReference>
<feature type="transmembrane region" description="Helical" evidence="16">
    <location>
        <begin position="1164"/>
        <end position="1189"/>
    </location>
</feature>
<sequence>MEFMEVDFEAVELESLDKGTLQSLAVSADRDIEEKIGEYYAKRAESIRSKKLEKEAEAIPSEGAFVPKRVVLAEEPKDYDFHSLTRWDYSLFLFSPRSRFRRFCKDLTSSFLFTLFILLNILANCVVLALIDPTGTTSQTWVRNADIYFAILYTLELLLRLVAKGGWFNSTNPGVAYVYGAALFRDWWSILDLIVVISAWPPLFLSDGDGAAFRGLKVLRPLRILIVVPFMRNAVEKLLLSIPLLLDVTGQLFFILALFSIMGLILFNGSYHQNCTNGPEPYTDENNPEPILCGFVVCTNVVPDASPPLQCSTEGSTGIIFPSPGENFLNFDNFWNSLLLTFSSSTLEGWTTAMYIAMDTNNPAALLYFVILVVLVGFLIINLALAVIAETFQRLNMDNSDYQMLHLHNDEREIQSYTLKDRVEIFLREAHIAVGRYMEWYVPVQKLCRRIGLNPIFELFITIVVIVNVVILLAVHYPFTETAGKVFSNFTFAFTIIYLIEMFMKLSAMGPFEYFGEPFNVIDAVVTIGSLIQICLGSASVGAFRILRLLRIVRLVKVLRSLHLVVLKAVASFVAVLRFLPVLLLFLFVFTILGAQFFGRVYVTTESTADFPDVGSICTADAKSDTGCPRANFSTFWDAFLVIFQVLTGEDWQALMYEAMGYTGWYTAIFYIVVFWTTNFVLLNIFLTIMLIRFSEPDDEYEASTVRDTSGRMTTKEAFANLWAGIKKFINRNQEVKSVVSDTGDLGLDFADDFSFQTARSNFAEEVQDWHSADIDSVEEGAEDVEGGKERENKSLYLFGEENKFRLGCQALAQHRIFKYSMIAVIVGSIISLMLYSPQWPESSGVLAGIRLANIVWTVLFTIEAMVKTVADGFVMLPGSYLRDGWNVLDFIIVVTSWLSLIPTSNLLVQSFRAIQTLRPMRLVRKLPGLFVVFSSVIKALPVCGNVVLIALLNFILFAAVGVSFFAGSFYSCQCDFVPYGTDTPVIGSTSSYPLALDYANRQSFDSTCSSEFIEYLQTLDDARTACEEDGGTWVSYPSNFDNSLNAMLTLFEVSTLENWVDIMYAGMDSVGIDREPVEDYNEAASLFFIAFILAGAFFVLNMFVSVIADAFSTIKREKEYGGSVLLTRKQFEWLEGQRMVLRMRVSRQYIPPKPQRFLSGIRFFCYKLATSAVFEGLIVLCIILNAIFMALEYWMMPPSWIAFHLIAGAFFTAVFLAETFIKIVGLGFKQYFGSLWNIFDFLISIASVVPLVIEIVVLSNPDLEVVNSNWIRMLRILRLLRLLRLAKSFQKINMLFQTLYISLPAIYNVGTLLLLVFFVYGVFGVFLFGTVGILEYPPPNGGGIGPYSNFWNFGWAMLTLLRCATGEAWNSIMWDLIVQGGGYTWSWLYFVTFIAIGSFIVLNLFIAIVLEAFATVMEQDKFEVRGNDFMEFQKAWAIFDPNGDKYIDVGRDLKPFLREVAPPLGPGRLASVTEILQLIDQLRLPDGTSLKLMKSGKVGFHELLSALVNHAYRVDVETLPSGLQAEVRYKSKVFNNQASRVDQEEREEDLSEQEARLYFASTTLQVLARQYMESHGVSVDTGDSISIPSPSTQAPVANGRSIVIDDRSSSSLDEVSPS</sequence>
<evidence type="ECO:0000313" key="18">
    <source>
        <dbReference type="EMBL" id="CAE0057063.1"/>
    </source>
</evidence>
<evidence type="ECO:0000313" key="21">
    <source>
        <dbReference type="EMBL" id="CAE0057066.1"/>
    </source>
</evidence>
<feature type="compositionally biased region" description="Polar residues" evidence="15">
    <location>
        <begin position="1584"/>
        <end position="1596"/>
    </location>
</feature>
<dbReference type="EMBL" id="HBHW01032586">
    <property type="protein sequence ID" value="CAE0057067.1"/>
    <property type="molecule type" value="Transcribed_RNA"/>
</dbReference>
<evidence type="ECO:0000256" key="16">
    <source>
        <dbReference type="SAM" id="Phobius"/>
    </source>
</evidence>
<keyword evidence="12" id="KW-0407">Ion channel</keyword>
<dbReference type="EMBL" id="HBHW01032582">
    <property type="protein sequence ID" value="CAE0057063.1"/>
    <property type="molecule type" value="Transcribed_RNA"/>
</dbReference>
<evidence type="ECO:0000313" key="23">
    <source>
        <dbReference type="EMBL" id="CAE0057068.1"/>
    </source>
</evidence>
<keyword evidence="5 16" id="KW-0812">Transmembrane</keyword>
<dbReference type="EMBL" id="HBHW01032596">
    <property type="protein sequence ID" value="CAE0057077.1"/>
    <property type="molecule type" value="Transcribed_RNA"/>
</dbReference>
<keyword evidence="13" id="KW-0479">Metal-binding</keyword>
<feature type="transmembrane region" description="Helical" evidence="16">
    <location>
        <begin position="147"/>
        <end position="163"/>
    </location>
</feature>
<keyword evidence="11" id="KW-0325">Glycoprotein</keyword>
<evidence type="ECO:0000313" key="28">
    <source>
        <dbReference type="EMBL" id="CAE0057075.1"/>
    </source>
</evidence>
<feature type="transmembrane region" description="Helical" evidence="16">
    <location>
        <begin position="365"/>
        <end position="389"/>
    </location>
</feature>
<evidence type="ECO:0000259" key="17">
    <source>
        <dbReference type="Pfam" id="PF00520"/>
    </source>
</evidence>